<feature type="transmembrane region" description="Helical" evidence="1">
    <location>
        <begin position="14"/>
        <end position="35"/>
    </location>
</feature>
<gene>
    <name evidence="2" type="ORF">NBRC111894_202</name>
</gene>
<keyword evidence="1" id="KW-0812">Transmembrane</keyword>
<evidence type="ECO:0000256" key="1">
    <source>
        <dbReference type="SAM" id="Phobius"/>
    </source>
</evidence>
<evidence type="ECO:0000313" key="2">
    <source>
        <dbReference type="EMBL" id="GAY74648.1"/>
    </source>
</evidence>
<protein>
    <submittedName>
        <fullName evidence="2">Uncharacterized protein</fullName>
    </submittedName>
</protein>
<dbReference type="Proteomes" id="UP000319716">
    <property type="component" value="Unassembled WGS sequence"/>
</dbReference>
<keyword evidence="1" id="KW-0472">Membrane</keyword>
<keyword evidence="1" id="KW-1133">Transmembrane helix</keyword>
<dbReference type="RefSeq" id="WP_156994762.1">
    <property type="nucleotide sequence ID" value="NZ_BEXB01000001.1"/>
</dbReference>
<comment type="caution">
    <text evidence="2">The sequence shown here is derived from an EMBL/GenBank/DDBJ whole genome shotgun (WGS) entry which is preliminary data.</text>
</comment>
<accession>A0A4Y3T1K9</accession>
<sequence length="46" mass="5219">MPINYYILEEDDYASFKTLLLLLTVLPAMILFYCLGEEGGRSFALA</sequence>
<dbReference type="AlphaFoldDB" id="A0A4Y3T1K9"/>
<name>A0A4Y3T1K9_9BACL</name>
<organism evidence="2 3">
    <name type="scientific">Sporolactobacillus inulinus</name>
    <dbReference type="NCBI Taxonomy" id="2078"/>
    <lineage>
        <taxon>Bacteria</taxon>
        <taxon>Bacillati</taxon>
        <taxon>Bacillota</taxon>
        <taxon>Bacilli</taxon>
        <taxon>Bacillales</taxon>
        <taxon>Sporolactobacillaceae</taxon>
        <taxon>Sporolactobacillus</taxon>
    </lineage>
</organism>
<reference evidence="2 3" key="1">
    <citation type="submission" date="2017-11" db="EMBL/GenBank/DDBJ databases">
        <title>Draft Genome Sequence of Sporolactobacillus inulinus NBRC 111894 Isolated from Koso, a Japanese Sugar-Vegetable Fermented Beverage.</title>
        <authorList>
            <person name="Chiou T.Y."/>
            <person name="Oshima K."/>
            <person name="Suda W."/>
            <person name="Hattori M."/>
            <person name="Takahashi T."/>
        </authorList>
    </citation>
    <scope>NUCLEOTIDE SEQUENCE [LARGE SCALE GENOMIC DNA]</scope>
    <source>
        <strain evidence="2 3">NBRC111894</strain>
    </source>
</reference>
<proteinExistence type="predicted"/>
<dbReference type="EMBL" id="BEXB01000001">
    <property type="protein sequence ID" value="GAY74648.1"/>
    <property type="molecule type" value="Genomic_DNA"/>
</dbReference>
<evidence type="ECO:0000313" key="3">
    <source>
        <dbReference type="Proteomes" id="UP000319716"/>
    </source>
</evidence>